<reference evidence="1" key="1">
    <citation type="submission" date="2021-03" db="EMBL/GenBank/DDBJ databases">
        <authorList>
            <consortium name="DOE Joint Genome Institute"/>
            <person name="Ahrendt S."/>
            <person name="Looney B.P."/>
            <person name="Miyauchi S."/>
            <person name="Morin E."/>
            <person name="Drula E."/>
            <person name="Courty P.E."/>
            <person name="Chicoki N."/>
            <person name="Fauchery L."/>
            <person name="Kohler A."/>
            <person name="Kuo A."/>
            <person name="Labutti K."/>
            <person name="Pangilinan J."/>
            <person name="Lipzen A."/>
            <person name="Riley R."/>
            <person name="Andreopoulos W."/>
            <person name="He G."/>
            <person name="Johnson J."/>
            <person name="Barry K.W."/>
            <person name="Grigoriev I.V."/>
            <person name="Nagy L."/>
            <person name="Hibbett D."/>
            <person name="Henrissat B."/>
            <person name="Matheny P.B."/>
            <person name="Labbe J."/>
            <person name="Martin F."/>
        </authorList>
    </citation>
    <scope>NUCLEOTIDE SEQUENCE</scope>
    <source>
        <strain evidence="1">HHB10654</strain>
    </source>
</reference>
<evidence type="ECO:0000313" key="1">
    <source>
        <dbReference type="EMBL" id="KAI0067088.1"/>
    </source>
</evidence>
<evidence type="ECO:0000313" key="2">
    <source>
        <dbReference type="Proteomes" id="UP000814140"/>
    </source>
</evidence>
<comment type="caution">
    <text evidence="1">The sequence shown here is derived from an EMBL/GenBank/DDBJ whole genome shotgun (WGS) entry which is preliminary data.</text>
</comment>
<sequence length="249" mass="28358">MSESAFASTTSLVSFKSLVTIQSVHERHNTSNFQGPRRRGRNDALRRSLFDEFPDSPMSSKSVLTIESVHTRLNVSYRSGRVSPERESMRSLGQPPRRLPPLPHNGRSPMRDSGTRRTSRLEPDIDEEDGDYIGDLAIDGGFLSGDWELDRTHVTRGRSWTEDSGNEDAWDSQQYGRHYSKLFFISDGALEGDEDEGDEGDGNLVHRSAEAQEVDDYWDPEQYERHYAGLFLVPEVEEEHGWELPEPDQ</sequence>
<name>A0ACB8TF87_9AGAM</name>
<gene>
    <name evidence="1" type="ORF">BV25DRAFT_1275889</name>
</gene>
<dbReference type="EMBL" id="MU277191">
    <property type="protein sequence ID" value="KAI0067088.1"/>
    <property type="molecule type" value="Genomic_DNA"/>
</dbReference>
<organism evidence="1 2">
    <name type="scientific">Artomyces pyxidatus</name>
    <dbReference type="NCBI Taxonomy" id="48021"/>
    <lineage>
        <taxon>Eukaryota</taxon>
        <taxon>Fungi</taxon>
        <taxon>Dikarya</taxon>
        <taxon>Basidiomycota</taxon>
        <taxon>Agaricomycotina</taxon>
        <taxon>Agaricomycetes</taxon>
        <taxon>Russulales</taxon>
        <taxon>Auriscalpiaceae</taxon>
        <taxon>Artomyces</taxon>
    </lineage>
</organism>
<proteinExistence type="predicted"/>
<dbReference type="Proteomes" id="UP000814140">
    <property type="component" value="Unassembled WGS sequence"/>
</dbReference>
<protein>
    <submittedName>
        <fullName evidence="1">Uncharacterized protein</fullName>
    </submittedName>
</protein>
<reference evidence="1" key="2">
    <citation type="journal article" date="2022" name="New Phytol.">
        <title>Evolutionary transition to the ectomycorrhizal habit in the genomes of a hyperdiverse lineage of mushroom-forming fungi.</title>
        <authorList>
            <person name="Looney B."/>
            <person name="Miyauchi S."/>
            <person name="Morin E."/>
            <person name="Drula E."/>
            <person name="Courty P.E."/>
            <person name="Kohler A."/>
            <person name="Kuo A."/>
            <person name="LaButti K."/>
            <person name="Pangilinan J."/>
            <person name="Lipzen A."/>
            <person name="Riley R."/>
            <person name="Andreopoulos W."/>
            <person name="He G."/>
            <person name="Johnson J."/>
            <person name="Nolan M."/>
            <person name="Tritt A."/>
            <person name="Barry K.W."/>
            <person name="Grigoriev I.V."/>
            <person name="Nagy L.G."/>
            <person name="Hibbett D."/>
            <person name="Henrissat B."/>
            <person name="Matheny P.B."/>
            <person name="Labbe J."/>
            <person name="Martin F.M."/>
        </authorList>
    </citation>
    <scope>NUCLEOTIDE SEQUENCE</scope>
    <source>
        <strain evidence="1">HHB10654</strain>
    </source>
</reference>
<accession>A0ACB8TF87</accession>
<keyword evidence="2" id="KW-1185">Reference proteome</keyword>